<reference evidence="5 6" key="2">
    <citation type="journal article" date="2011" name="ISME J.">
        <title>RNA-seq reveals cooperative metabolic interactions between two termite-gut spirochete species in co-culture.</title>
        <authorList>
            <person name="Rosenthal A.Z."/>
            <person name="Matson E.G."/>
            <person name="Eldar A."/>
            <person name="Leadbetter J.R."/>
        </authorList>
    </citation>
    <scope>NUCLEOTIDE SEQUENCE [LARGE SCALE GENOMIC DNA]</scope>
    <source>
        <strain evidence="6">ATCC BAA-888 / DSM 13862 / ZAS-9</strain>
    </source>
</reference>
<comment type="subcellular location">
    <subcellularLocation>
        <location evidence="1">Cell envelope</location>
    </subcellularLocation>
</comment>
<accession>F5YC00</accession>
<dbReference type="eggNOG" id="COG1879">
    <property type="taxonomic scope" value="Bacteria"/>
</dbReference>
<dbReference type="HOGENOM" id="CLU_037628_3_2_12"/>
<keyword evidence="6" id="KW-1185">Reference proteome</keyword>
<dbReference type="Gene3D" id="3.40.50.2300">
    <property type="match status" value="2"/>
</dbReference>
<dbReference type="KEGG" id="taz:TREAZ_1804"/>
<dbReference type="PANTHER" id="PTHR46847">
    <property type="entry name" value="D-ALLOSE-BINDING PERIPLASMIC PROTEIN-RELATED"/>
    <property type="match status" value="1"/>
</dbReference>
<feature type="domain" description="Periplasmic binding protein" evidence="4">
    <location>
        <begin position="38"/>
        <end position="291"/>
    </location>
</feature>
<dbReference type="InterPro" id="IPR025997">
    <property type="entry name" value="SBP_2_dom"/>
</dbReference>
<evidence type="ECO:0000256" key="1">
    <source>
        <dbReference type="ARBA" id="ARBA00004196"/>
    </source>
</evidence>
<dbReference type="GO" id="GO:0030246">
    <property type="term" value="F:carbohydrate binding"/>
    <property type="evidence" value="ECO:0007669"/>
    <property type="project" value="UniProtKB-ARBA"/>
</dbReference>
<dbReference type="STRING" id="545695.TREAZ_1804"/>
<reference evidence="6" key="1">
    <citation type="submission" date="2009-12" db="EMBL/GenBank/DDBJ databases">
        <title>Complete sequence of Treponema azotonutricium strain ZAS-9.</title>
        <authorList>
            <person name="Tetu S.G."/>
            <person name="Matson E."/>
            <person name="Ren Q."/>
            <person name="Seshadri R."/>
            <person name="Elbourne L."/>
            <person name="Hassan K.A."/>
            <person name="Durkin A."/>
            <person name="Radune D."/>
            <person name="Mohamoud Y."/>
            <person name="Shay R."/>
            <person name="Jin S."/>
            <person name="Zhang X."/>
            <person name="Lucey K."/>
            <person name="Ballor N.R."/>
            <person name="Ottesen E."/>
            <person name="Rosenthal R."/>
            <person name="Allen A."/>
            <person name="Leadbetter J.R."/>
            <person name="Paulsen I.T."/>
        </authorList>
    </citation>
    <scope>NUCLEOTIDE SEQUENCE [LARGE SCALE GENOMIC DNA]</scope>
    <source>
        <strain evidence="6">ATCC BAA-888 / DSM 13862 / ZAS-9</strain>
    </source>
</reference>
<organism evidence="5 6">
    <name type="scientific">Leadbettera azotonutricia (strain ATCC BAA-888 / DSM 13862 / ZAS-9)</name>
    <name type="common">Treponema azotonutricium</name>
    <dbReference type="NCBI Taxonomy" id="545695"/>
    <lineage>
        <taxon>Bacteria</taxon>
        <taxon>Pseudomonadati</taxon>
        <taxon>Spirochaetota</taxon>
        <taxon>Spirochaetia</taxon>
        <taxon>Spirochaetales</taxon>
        <taxon>Breznakiellaceae</taxon>
        <taxon>Leadbettera</taxon>
    </lineage>
</organism>
<evidence type="ECO:0000313" key="6">
    <source>
        <dbReference type="Proteomes" id="UP000009222"/>
    </source>
</evidence>
<comment type="similarity">
    <text evidence="2">Belongs to the bacterial solute-binding protein 2 family.</text>
</comment>
<protein>
    <submittedName>
        <fullName evidence="5">Putative periplasmic binding protein/LacI transcriptional regulator</fullName>
    </submittedName>
</protein>
<evidence type="ECO:0000256" key="2">
    <source>
        <dbReference type="ARBA" id="ARBA00007639"/>
    </source>
</evidence>
<dbReference type="RefSeq" id="WP_015710226.1">
    <property type="nucleotide sequence ID" value="NC_015577.1"/>
</dbReference>
<dbReference type="Pfam" id="PF13407">
    <property type="entry name" value="Peripla_BP_4"/>
    <property type="match status" value="1"/>
</dbReference>
<dbReference type="AlphaFoldDB" id="F5YC00"/>
<evidence type="ECO:0000256" key="3">
    <source>
        <dbReference type="ARBA" id="ARBA00022729"/>
    </source>
</evidence>
<dbReference type="SUPFAM" id="SSF53822">
    <property type="entry name" value="Periplasmic binding protein-like I"/>
    <property type="match status" value="1"/>
</dbReference>
<dbReference type="InterPro" id="IPR028082">
    <property type="entry name" value="Peripla_BP_I"/>
</dbReference>
<dbReference type="EMBL" id="CP001841">
    <property type="protein sequence ID" value="AEF80485.1"/>
    <property type="molecule type" value="Genomic_DNA"/>
</dbReference>
<evidence type="ECO:0000313" key="5">
    <source>
        <dbReference type="EMBL" id="AEF80485.1"/>
    </source>
</evidence>
<gene>
    <name evidence="5" type="ordered locus">TREAZ_1804</name>
</gene>
<evidence type="ECO:0000259" key="4">
    <source>
        <dbReference type="Pfam" id="PF13407"/>
    </source>
</evidence>
<name>F5YC00_LEAAZ</name>
<dbReference type="Proteomes" id="UP000009222">
    <property type="component" value="Chromosome"/>
</dbReference>
<dbReference type="InParanoid" id="F5YC00"/>
<keyword evidence="3" id="KW-0732">Signal</keyword>
<dbReference type="PANTHER" id="PTHR46847:SF1">
    <property type="entry name" value="D-ALLOSE-BINDING PERIPLASMIC PROTEIN-RELATED"/>
    <property type="match status" value="1"/>
</dbReference>
<dbReference type="GO" id="GO:0030313">
    <property type="term" value="C:cell envelope"/>
    <property type="evidence" value="ECO:0007669"/>
    <property type="project" value="UniProtKB-SubCell"/>
</dbReference>
<proteinExistence type="inferred from homology"/>
<sequence>MEPPRFFPVIAVFALALFWSAPLFAKGEAEAEPIRAKFGVLLPSQDRPWHTALYQEAVQATALAAMESLGNFEFRILTASAPEEQLAQITGLEEWGMGWLLILPLDFSTITLKLKELHSKSVRIVVIDQSLGNAGFGYADISGDYAAMGSISGQWLAKKMKAAFMTNYLCLGGRSSLSETELMDTFFGEMSKEPSLVNVLGEGQYKSIALNAESAYKETAALLRRFPKIDALFCQDDDILTGVLKAVKESGRKDIRLLLGGGGSRETLRLIRDNDPLVKATTLYSPKIAAEAIGFAVSSARNPEGDGFHEGTEQLKVRIPTVLIDKSNVGRYFNGAF</sequence>